<keyword evidence="4 6" id="KW-0418">Kinase</keyword>
<dbReference type="EMBL" id="BAABME010007942">
    <property type="protein sequence ID" value="GAA0172070.1"/>
    <property type="molecule type" value="Genomic_DNA"/>
</dbReference>
<dbReference type="GO" id="GO:0004674">
    <property type="term" value="F:protein serine/threonine kinase activity"/>
    <property type="evidence" value="ECO:0007669"/>
    <property type="project" value="UniProtKB-KW"/>
</dbReference>
<dbReference type="GO" id="GO:0005634">
    <property type="term" value="C:nucleus"/>
    <property type="evidence" value="ECO:0007669"/>
    <property type="project" value="TreeGrafter"/>
</dbReference>
<accession>A0AAV3RAD8</accession>
<evidence type="ECO:0000256" key="2">
    <source>
        <dbReference type="ARBA" id="ARBA00022679"/>
    </source>
</evidence>
<keyword evidence="5" id="KW-0067">ATP-binding</keyword>
<keyword evidence="1 6" id="KW-0723">Serine/threonine-protein kinase</keyword>
<dbReference type="InterPro" id="IPR050591">
    <property type="entry name" value="GSK-3"/>
</dbReference>
<dbReference type="GO" id="GO:0030154">
    <property type="term" value="P:cell differentiation"/>
    <property type="evidence" value="ECO:0007669"/>
    <property type="project" value="TreeGrafter"/>
</dbReference>
<proteinExistence type="predicted"/>
<evidence type="ECO:0000313" key="7">
    <source>
        <dbReference type="Proteomes" id="UP001454036"/>
    </source>
</evidence>
<reference evidence="6 7" key="1">
    <citation type="submission" date="2024-01" db="EMBL/GenBank/DDBJ databases">
        <title>The complete chloroplast genome sequence of Lithospermum erythrorhizon: insights into the phylogenetic relationship among Boraginaceae species and the maternal lineages of purple gromwells.</title>
        <authorList>
            <person name="Okada T."/>
            <person name="Watanabe K."/>
        </authorList>
    </citation>
    <scope>NUCLEOTIDE SEQUENCE [LARGE SCALE GENOMIC DNA]</scope>
</reference>
<sequence length="83" mass="9065">MADDKEMSAPVMDGNEAVTGHIISTTIGGKNGEPKQTVSYMAERVVGTGSFGVVFQAKCLETERLWLLRRSCKIEDTRIVNCS</sequence>
<dbReference type="Gene3D" id="3.30.200.20">
    <property type="entry name" value="Phosphorylase Kinase, domain 1"/>
    <property type="match status" value="1"/>
</dbReference>
<gene>
    <name evidence="6" type="ORF">LIER_25968</name>
</gene>
<comment type="caution">
    <text evidence="6">The sequence shown here is derived from an EMBL/GenBank/DDBJ whole genome shotgun (WGS) entry which is preliminary data.</text>
</comment>
<name>A0AAV3RAD8_LITER</name>
<dbReference type="GO" id="GO:0005737">
    <property type="term" value="C:cytoplasm"/>
    <property type="evidence" value="ECO:0007669"/>
    <property type="project" value="TreeGrafter"/>
</dbReference>
<keyword evidence="3" id="KW-0547">Nucleotide-binding</keyword>
<evidence type="ECO:0000256" key="5">
    <source>
        <dbReference type="ARBA" id="ARBA00022840"/>
    </source>
</evidence>
<evidence type="ECO:0000256" key="4">
    <source>
        <dbReference type="ARBA" id="ARBA00022777"/>
    </source>
</evidence>
<evidence type="ECO:0000313" key="6">
    <source>
        <dbReference type="EMBL" id="GAA0172070.1"/>
    </source>
</evidence>
<dbReference type="GO" id="GO:0005524">
    <property type="term" value="F:ATP binding"/>
    <property type="evidence" value="ECO:0007669"/>
    <property type="project" value="UniProtKB-KW"/>
</dbReference>
<protein>
    <submittedName>
        <fullName evidence="6">Non-receptor serine/threonine protein kinase</fullName>
    </submittedName>
</protein>
<keyword evidence="7" id="KW-1185">Reference proteome</keyword>
<dbReference type="PANTHER" id="PTHR24057">
    <property type="entry name" value="GLYCOGEN SYNTHASE KINASE-3 ALPHA"/>
    <property type="match status" value="1"/>
</dbReference>
<keyword evidence="2" id="KW-0808">Transferase</keyword>
<organism evidence="6 7">
    <name type="scientific">Lithospermum erythrorhizon</name>
    <name type="common">Purple gromwell</name>
    <name type="synonym">Lithospermum officinale var. erythrorhizon</name>
    <dbReference type="NCBI Taxonomy" id="34254"/>
    <lineage>
        <taxon>Eukaryota</taxon>
        <taxon>Viridiplantae</taxon>
        <taxon>Streptophyta</taxon>
        <taxon>Embryophyta</taxon>
        <taxon>Tracheophyta</taxon>
        <taxon>Spermatophyta</taxon>
        <taxon>Magnoliopsida</taxon>
        <taxon>eudicotyledons</taxon>
        <taxon>Gunneridae</taxon>
        <taxon>Pentapetalae</taxon>
        <taxon>asterids</taxon>
        <taxon>lamiids</taxon>
        <taxon>Boraginales</taxon>
        <taxon>Boraginaceae</taxon>
        <taxon>Boraginoideae</taxon>
        <taxon>Lithospermeae</taxon>
        <taxon>Lithospermum</taxon>
    </lineage>
</organism>
<dbReference type="AlphaFoldDB" id="A0AAV3RAD8"/>
<evidence type="ECO:0000256" key="1">
    <source>
        <dbReference type="ARBA" id="ARBA00022527"/>
    </source>
</evidence>
<evidence type="ECO:0000256" key="3">
    <source>
        <dbReference type="ARBA" id="ARBA00022741"/>
    </source>
</evidence>
<dbReference type="GO" id="GO:0009742">
    <property type="term" value="P:brassinosteroid mediated signaling pathway"/>
    <property type="evidence" value="ECO:0007669"/>
    <property type="project" value="TreeGrafter"/>
</dbReference>
<dbReference type="Proteomes" id="UP001454036">
    <property type="component" value="Unassembled WGS sequence"/>
</dbReference>
<dbReference type="PANTHER" id="PTHR24057:SF42">
    <property type="entry name" value="SHAGGY-RELATED PROTEIN KINASE ETA"/>
    <property type="match status" value="1"/>
</dbReference>